<dbReference type="Proteomes" id="UP000265719">
    <property type="component" value="Chromosome"/>
</dbReference>
<dbReference type="RefSeq" id="WP_068692714.1">
    <property type="nucleotide sequence ID" value="NZ_CP063196.1"/>
</dbReference>
<evidence type="ECO:0000313" key="2">
    <source>
        <dbReference type="Proteomes" id="UP000265719"/>
    </source>
</evidence>
<dbReference type="AlphaFoldDB" id="A0A399FUR9"/>
<dbReference type="GO" id="GO:0003677">
    <property type="term" value="F:DNA binding"/>
    <property type="evidence" value="ECO:0007669"/>
    <property type="project" value="UniProtKB-KW"/>
</dbReference>
<reference evidence="1" key="1">
    <citation type="submission" date="2020-10" db="EMBL/GenBank/DDBJ databases">
        <title>De novo genome project of the cellulose decomposer Thermobifida halotolerans type strain.</title>
        <authorList>
            <person name="Nagy I."/>
            <person name="Horvath B."/>
            <person name="Kukolya J."/>
            <person name="Nagy I."/>
            <person name="Orsini M."/>
        </authorList>
    </citation>
    <scope>NUCLEOTIDE SEQUENCE</scope>
    <source>
        <strain evidence="1">DSM 44931</strain>
    </source>
</reference>
<accession>A0A399FUR9</accession>
<dbReference type="EMBL" id="CP063196">
    <property type="protein sequence ID" value="UOE19167.1"/>
    <property type="molecule type" value="Genomic_DNA"/>
</dbReference>
<dbReference type="InterPro" id="IPR038056">
    <property type="entry name" value="YjbR-like_sf"/>
</dbReference>
<dbReference type="InterPro" id="IPR058532">
    <property type="entry name" value="YjbR/MT2646/Rv2570-like"/>
</dbReference>
<evidence type="ECO:0000313" key="1">
    <source>
        <dbReference type="EMBL" id="UOE19167.1"/>
    </source>
</evidence>
<protein>
    <submittedName>
        <fullName evidence="1">MmcQ/YjbR family DNA-binding protein</fullName>
    </submittedName>
</protein>
<keyword evidence="2" id="KW-1185">Reference proteome</keyword>
<dbReference type="InterPro" id="IPR007351">
    <property type="entry name" value="YjbR"/>
</dbReference>
<dbReference type="SUPFAM" id="SSF142906">
    <property type="entry name" value="YjbR-like"/>
    <property type="match status" value="1"/>
</dbReference>
<dbReference type="PANTHER" id="PTHR35145">
    <property type="entry name" value="CYTOPLASMIC PROTEIN-RELATED"/>
    <property type="match status" value="1"/>
</dbReference>
<organism evidence="1 2">
    <name type="scientific">Thermobifida halotolerans</name>
    <dbReference type="NCBI Taxonomy" id="483545"/>
    <lineage>
        <taxon>Bacteria</taxon>
        <taxon>Bacillati</taxon>
        <taxon>Actinomycetota</taxon>
        <taxon>Actinomycetes</taxon>
        <taxon>Streptosporangiales</taxon>
        <taxon>Nocardiopsidaceae</taxon>
        <taxon>Thermobifida</taxon>
    </lineage>
</organism>
<dbReference type="KEGG" id="thao:NI17_020810"/>
<name>A0A399FUR9_9ACTN</name>
<proteinExistence type="predicted"/>
<keyword evidence="1" id="KW-0238">DNA-binding</keyword>
<sequence length="129" mass="14547">MTPQQFIDAALWFPEAVETEPFGPGTLVYKVAGKMFALLGERNREGIPFVTLKCDPDLALELRAEFPAVIPGYHTNKRHWNTVVLDGTVPDDELLEMLRHSYQQVVAGMRRADRERLLAVLGEDTPPRS</sequence>
<dbReference type="OrthoDB" id="3194910at2"/>
<dbReference type="Pfam" id="PF04237">
    <property type="entry name" value="YjbR"/>
    <property type="match status" value="1"/>
</dbReference>
<gene>
    <name evidence="1" type="ORF">NI17_020810</name>
</gene>
<dbReference type="Gene3D" id="3.90.1150.30">
    <property type="match status" value="1"/>
</dbReference>
<dbReference type="PANTHER" id="PTHR35145:SF1">
    <property type="entry name" value="CYTOPLASMIC PROTEIN"/>
    <property type="match status" value="1"/>
</dbReference>